<sequence length="596" mass="66080">MIIDEPIAIRTLSLKFPTRNRRDELVGEEFPAFCMHLLERLAKHLGEPCTSSLRDVRDILDVLAGRPRVEVLGVHEPRLTREQFDVGLRDAVVVLDAQVRVEFFGEVLARRSARHGVIPFRYILSDERVGELRCLARLEIRLPSTTKDLLVVVLVCILLDLTVGELCPGLDGIRPDIQRIPGLCASGIGLLIRPHLLAIVDRGPGSSDEVARLGDAGILGVSLSLLREREGARVLRRGLLPLLGDRHRLRIHRVHVIALCLSGGISSTQSREQAVGATELGVGPSLRNLPGDRAIWIPRLVIGELLPRLLLRDHALAVRGALIDLDRGSGIHLGALDLGPLGRHGICVHGICIRCLGLFLPEKSLPSTLDEFADAQTQGLDRCEGPLGEHEERVLRRLVPLATRAAQLSNTSRRPGYRTGLHVRPELRRHHLTINAHGAETPLLPSIRRPAERLIVDEGLPRRGQRDSPRLRFRDYLLVGGLLLLRLLNWSRFDFSHRAVLRHTLHGGCVVEFGGTALRVRLTVSSLVDRGPTLRSCTNIRRAAVEFALRSSVVWRLVDRGPTLRSWTDIRRAAVEFTLQSVVLVGRDGRFDVGGE</sequence>
<evidence type="ECO:0000313" key="1">
    <source>
        <dbReference type="EMBL" id="CAB5003680.1"/>
    </source>
</evidence>
<gene>
    <name evidence="1" type="ORF">UFOPK4061_00473</name>
</gene>
<reference evidence="1" key="1">
    <citation type="submission" date="2020-05" db="EMBL/GenBank/DDBJ databases">
        <authorList>
            <person name="Chiriac C."/>
            <person name="Salcher M."/>
            <person name="Ghai R."/>
            <person name="Kavagutti S V."/>
        </authorList>
    </citation>
    <scope>NUCLEOTIDE SEQUENCE</scope>
</reference>
<dbReference type="AlphaFoldDB" id="A0A6J7PDM4"/>
<protein>
    <submittedName>
        <fullName evidence="1">Unannotated protein</fullName>
    </submittedName>
</protein>
<proteinExistence type="predicted"/>
<name>A0A6J7PDM4_9ZZZZ</name>
<accession>A0A6J7PDM4</accession>
<dbReference type="EMBL" id="CAFBPD010000064">
    <property type="protein sequence ID" value="CAB5003680.1"/>
    <property type="molecule type" value="Genomic_DNA"/>
</dbReference>
<organism evidence="1">
    <name type="scientific">freshwater metagenome</name>
    <dbReference type="NCBI Taxonomy" id="449393"/>
    <lineage>
        <taxon>unclassified sequences</taxon>
        <taxon>metagenomes</taxon>
        <taxon>ecological metagenomes</taxon>
    </lineage>
</organism>